<dbReference type="RefSeq" id="WP_345328047.1">
    <property type="nucleotide sequence ID" value="NZ_BAAAVH010000016.1"/>
</dbReference>
<organism evidence="2 3">
    <name type="scientific">Kitasatospora aburaviensis</name>
    <dbReference type="NCBI Taxonomy" id="67265"/>
    <lineage>
        <taxon>Bacteria</taxon>
        <taxon>Bacillati</taxon>
        <taxon>Actinomycetota</taxon>
        <taxon>Actinomycetes</taxon>
        <taxon>Kitasatosporales</taxon>
        <taxon>Streptomycetaceae</taxon>
        <taxon>Kitasatospora</taxon>
    </lineage>
</organism>
<keyword evidence="3" id="KW-1185">Reference proteome</keyword>
<gene>
    <name evidence="2" type="ORF">ACFP0N_35235</name>
</gene>
<dbReference type="EMBL" id="JBHSOD010000075">
    <property type="protein sequence ID" value="MFC5890224.1"/>
    <property type="molecule type" value="Genomic_DNA"/>
</dbReference>
<dbReference type="InterPro" id="IPR013096">
    <property type="entry name" value="Cupin_2"/>
</dbReference>
<comment type="caution">
    <text evidence="2">The sequence shown here is derived from an EMBL/GenBank/DDBJ whole genome shotgun (WGS) entry which is preliminary data.</text>
</comment>
<name>A0ABW1FAR8_9ACTN</name>
<dbReference type="InterPro" id="IPR053146">
    <property type="entry name" value="QDO-like"/>
</dbReference>
<accession>A0ABW1FAR8</accession>
<dbReference type="InterPro" id="IPR011051">
    <property type="entry name" value="RmlC_Cupin_sf"/>
</dbReference>
<protein>
    <submittedName>
        <fullName evidence="2">Cupin domain-containing protein</fullName>
    </submittedName>
</protein>
<dbReference type="SUPFAM" id="SSF51182">
    <property type="entry name" value="RmlC-like cupins"/>
    <property type="match status" value="1"/>
</dbReference>
<evidence type="ECO:0000313" key="2">
    <source>
        <dbReference type="EMBL" id="MFC5890224.1"/>
    </source>
</evidence>
<dbReference type="Gene3D" id="2.60.120.10">
    <property type="entry name" value="Jelly Rolls"/>
    <property type="match status" value="1"/>
</dbReference>
<proteinExistence type="predicted"/>
<dbReference type="Proteomes" id="UP001596067">
    <property type="component" value="Unassembled WGS sequence"/>
</dbReference>
<dbReference type="InterPro" id="IPR014710">
    <property type="entry name" value="RmlC-like_jellyroll"/>
</dbReference>
<dbReference type="Pfam" id="PF07883">
    <property type="entry name" value="Cupin_2"/>
    <property type="match status" value="1"/>
</dbReference>
<dbReference type="PANTHER" id="PTHR36440">
    <property type="entry name" value="PUTATIVE (AFU_ORTHOLOGUE AFUA_8G07350)-RELATED"/>
    <property type="match status" value="1"/>
</dbReference>
<reference evidence="3" key="1">
    <citation type="journal article" date="2019" name="Int. J. Syst. Evol. Microbiol.">
        <title>The Global Catalogue of Microorganisms (GCM) 10K type strain sequencing project: providing services to taxonomists for standard genome sequencing and annotation.</title>
        <authorList>
            <consortium name="The Broad Institute Genomics Platform"/>
            <consortium name="The Broad Institute Genome Sequencing Center for Infectious Disease"/>
            <person name="Wu L."/>
            <person name="Ma J."/>
        </authorList>
    </citation>
    <scope>NUCLEOTIDE SEQUENCE [LARGE SCALE GENOMIC DNA]</scope>
    <source>
        <strain evidence="3">CGMCC 4.1469</strain>
    </source>
</reference>
<dbReference type="PANTHER" id="PTHR36440:SF1">
    <property type="entry name" value="PUTATIVE (AFU_ORTHOLOGUE AFUA_8G07350)-RELATED"/>
    <property type="match status" value="1"/>
</dbReference>
<evidence type="ECO:0000259" key="1">
    <source>
        <dbReference type="Pfam" id="PF07883"/>
    </source>
</evidence>
<sequence>MSSERFFILRPAENRQVGVPLPPGFGVKATTADTEGRAAILVNQLDIDVPLHVHERMDEFVYVLEGAMEIDYDGRTHRLDTGMCALLPRGVPHAMRNASQPPARCLQVSTPGGWDQYLADVFAAGPALRTADGRMDTAKVNEIGAKYGMCYVPATMAMPDQEG</sequence>
<feature type="domain" description="Cupin type-2" evidence="1">
    <location>
        <begin position="49"/>
        <end position="108"/>
    </location>
</feature>
<evidence type="ECO:0000313" key="3">
    <source>
        <dbReference type="Proteomes" id="UP001596067"/>
    </source>
</evidence>